<comment type="caution">
    <text evidence="1">The sequence shown here is derived from an EMBL/GenBank/DDBJ whole genome shotgun (WGS) entry which is preliminary data.</text>
</comment>
<reference evidence="1" key="1">
    <citation type="submission" date="2018-12" db="EMBL/GenBank/DDBJ databases">
        <authorList>
            <person name="Will S."/>
            <person name="Neumann-Schaal M."/>
            <person name="Henke P."/>
        </authorList>
    </citation>
    <scope>NUCLEOTIDE SEQUENCE</scope>
    <source>
        <strain evidence="1">PCC 7102</strain>
    </source>
</reference>
<sequence>MTRYKISHSNNTCSLSAPVECFNSSVDNKCEKKVISYGIVLYLLAQISLSAT</sequence>
<reference evidence="1" key="2">
    <citation type="journal article" date="2019" name="Genome Biol. Evol.">
        <title>Day and night: Metabolic profiles and evolutionary relationships of six axenic non-marine cyanobacteria.</title>
        <authorList>
            <person name="Will S.E."/>
            <person name="Henke P."/>
            <person name="Boedeker C."/>
            <person name="Huang S."/>
            <person name="Brinkmann H."/>
            <person name="Rohde M."/>
            <person name="Jarek M."/>
            <person name="Friedl T."/>
            <person name="Seufert S."/>
            <person name="Schumacher M."/>
            <person name="Overmann J."/>
            <person name="Neumann-Schaal M."/>
            <person name="Petersen J."/>
        </authorList>
    </citation>
    <scope>NUCLEOTIDE SEQUENCE [LARGE SCALE GENOMIC DNA]</scope>
    <source>
        <strain evidence="1">PCC 7102</strain>
    </source>
</reference>
<gene>
    <name evidence="1" type="ORF">DSM106972_096040</name>
</gene>
<proteinExistence type="predicted"/>
<evidence type="ECO:0000313" key="2">
    <source>
        <dbReference type="Proteomes" id="UP000271624"/>
    </source>
</evidence>
<dbReference type="Proteomes" id="UP000271624">
    <property type="component" value="Unassembled WGS sequence"/>
</dbReference>
<dbReference type="EMBL" id="RSCL01000058">
    <property type="protein sequence ID" value="RUS93455.1"/>
    <property type="molecule type" value="Genomic_DNA"/>
</dbReference>
<protein>
    <submittedName>
        <fullName evidence="1">Uncharacterized protein</fullName>
    </submittedName>
</protein>
<evidence type="ECO:0000313" key="1">
    <source>
        <dbReference type="EMBL" id="RUS93455.1"/>
    </source>
</evidence>
<organism evidence="1 2">
    <name type="scientific">Dulcicalothrix desertica PCC 7102</name>
    <dbReference type="NCBI Taxonomy" id="232991"/>
    <lineage>
        <taxon>Bacteria</taxon>
        <taxon>Bacillati</taxon>
        <taxon>Cyanobacteriota</taxon>
        <taxon>Cyanophyceae</taxon>
        <taxon>Nostocales</taxon>
        <taxon>Calotrichaceae</taxon>
        <taxon>Dulcicalothrix</taxon>
    </lineage>
</organism>
<accession>A0A433UI10</accession>
<name>A0A433UI10_9CYAN</name>
<dbReference type="AlphaFoldDB" id="A0A433UI10"/>
<keyword evidence="2" id="KW-1185">Reference proteome</keyword>